<dbReference type="EMBL" id="CP013050">
    <property type="protein sequence ID" value="ALM74698.1"/>
    <property type="molecule type" value="Genomic_DNA"/>
</dbReference>
<accession>A0A0S1XA76</accession>
<dbReference type="AlphaFoldDB" id="A0A0S1XA76"/>
<dbReference type="Proteomes" id="UP000066042">
    <property type="component" value="Chromosome"/>
</dbReference>
<dbReference type="RefSeq" id="WP_056933541.1">
    <property type="nucleotide sequence ID" value="NZ_CP013050.1"/>
</dbReference>
<reference evidence="1 2" key="1">
    <citation type="journal article" date="2016" name="Genome Announc.">
        <title>Complete genome sequence of the hyperthermophilic and piezophilic archaeon Thermococcus barophilus Ch5, capable of growth at the expense of hydrogenogenesis from carbon monoxide and formate.</title>
        <authorList>
            <person name="Oger P."/>
            <person name="Sokolova T.G."/>
            <person name="Kozhevnikova D.A."/>
            <person name="Taranov E.A."/>
            <person name="Vannier P."/>
            <person name="Lee H.S."/>
            <person name="Kwon K.K."/>
            <person name="Kang S.G."/>
            <person name="Lee J.H."/>
            <person name="Bonch-Osmolovskaya E.A."/>
            <person name="Lebedinsky A.V."/>
        </authorList>
    </citation>
    <scope>NUCLEOTIDE SEQUENCE [LARGE SCALE GENOMIC DNA]</scope>
    <source>
        <strain evidence="2">Ch5</strain>
    </source>
</reference>
<dbReference type="GeneID" id="26136018"/>
<dbReference type="Pfam" id="PF19538">
    <property type="entry name" value="DUF6062"/>
    <property type="match status" value="1"/>
</dbReference>
<proteinExistence type="predicted"/>
<gene>
    <name evidence="1" type="ORF">TBCH5v1_0740</name>
</gene>
<protein>
    <submittedName>
        <fullName evidence="1">Uncharacterized protein</fullName>
    </submittedName>
</protein>
<organism evidence="1 2">
    <name type="scientific">Thermococcus barophilus</name>
    <dbReference type="NCBI Taxonomy" id="55802"/>
    <lineage>
        <taxon>Archaea</taxon>
        <taxon>Methanobacteriati</taxon>
        <taxon>Methanobacteriota</taxon>
        <taxon>Thermococci</taxon>
        <taxon>Thermococcales</taxon>
        <taxon>Thermococcaceae</taxon>
        <taxon>Thermococcus</taxon>
    </lineage>
</organism>
<evidence type="ECO:0000313" key="1">
    <source>
        <dbReference type="EMBL" id="ALM74698.1"/>
    </source>
</evidence>
<name>A0A0S1XA76_THEBA</name>
<evidence type="ECO:0000313" key="2">
    <source>
        <dbReference type="Proteomes" id="UP000066042"/>
    </source>
</evidence>
<sequence length="234" mass="27092">MDLIGIYLREAFQGTGCPICRIVEKYEREVIGHILYEHVNSPSVREKFSESLGLCPYHAWKLKDIAYSNPLYGGLGVAIIYEHMLSIYLNALKDEKKIEDGKCYLCELTEVKEKHTVEATVDRMDKLIEDYRNSEAILCKKHFEEIEVKLRRKNPELAEELKKVQIGKLEKIKTLMHLFIEKFDYRATRAPTEQEASSVPKAIESLKGLPLQINFVKRQKQHSILRGVLLGNRD</sequence>
<dbReference type="STRING" id="55802.TBCH5v1_0740"/>
<dbReference type="PATRIC" id="fig|55802.8.peg.735"/>
<dbReference type="InterPro" id="IPR045706">
    <property type="entry name" value="DUF6062"/>
</dbReference>